<feature type="region of interest" description="Disordered" evidence="1">
    <location>
        <begin position="222"/>
        <end position="275"/>
    </location>
</feature>
<feature type="region of interest" description="Disordered" evidence="1">
    <location>
        <begin position="301"/>
        <end position="324"/>
    </location>
</feature>
<feature type="compositionally biased region" description="Acidic residues" evidence="1">
    <location>
        <begin position="65"/>
        <end position="80"/>
    </location>
</feature>
<dbReference type="EMBL" id="AVOT02066753">
    <property type="protein sequence ID" value="MBW0558470.1"/>
    <property type="molecule type" value="Genomic_DNA"/>
</dbReference>
<organism evidence="2 3">
    <name type="scientific">Austropuccinia psidii MF-1</name>
    <dbReference type="NCBI Taxonomy" id="1389203"/>
    <lineage>
        <taxon>Eukaryota</taxon>
        <taxon>Fungi</taxon>
        <taxon>Dikarya</taxon>
        <taxon>Basidiomycota</taxon>
        <taxon>Pucciniomycotina</taxon>
        <taxon>Pucciniomycetes</taxon>
        <taxon>Pucciniales</taxon>
        <taxon>Sphaerophragmiaceae</taxon>
        <taxon>Austropuccinia</taxon>
    </lineage>
</organism>
<evidence type="ECO:0000313" key="3">
    <source>
        <dbReference type="Proteomes" id="UP000765509"/>
    </source>
</evidence>
<reference evidence="2" key="1">
    <citation type="submission" date="2021-03" db="EMBL/GenBank/DDBJ databases">
        <title>Draft genome sequence of rust myrtle Austropuccinia psidii MF-1, a brazilian biotype.</title>
        <authorList>
            <person name="Quecine M.C."/>
            <person name="Pachon D.M.R."/>
            <person name="Bonatelli M.L."/>
            <person name="Correr F.H."/>
            <person name="Franceschini L.M."/>
            <person name="Leite T.F."/>
            <person name="Margarido G.R.A."/>
            <person name="Almeida C.A."/>
            <person name="Ferrarezi J.A."/>
            <person name="Labate C.A."/>
        </authorList>
    </citation>
    <scope>NUCLEOTIDE SEQUENCE</scope>
    <source>
        <strain evidence="2">MF-1</strain>
    </source>
</reference>
<gene>
    <name evidence="2" type="ORF">O181_098185</name>
</gene>
<feature type="compositionally biased region" description="Basic and acidic residues" evidence="1">
    <location>
        <begin position="222"/>
        <end position="237"/>
    </location>
</feature>
<proteinExistence type="predicted"/>
<feature type="region of interest" description="Disordered" evidence="1">
    <location>
        <begin position="1"/>
        <end position="110"/>
    </location>
</feature>
<accession>A0A9Q3PEN2</accession>
<evidence type="ECO:0000256" key="1">
    <source>
        <dbReference type="SAM" id="MobiDB-lite"/>
    </source>
</evidence>
<keyword evidence="3" id="KW-1185">Reference proteome</keyword>
<feature type="compositionally biased region" description="Low complexity" evidence="1">
    <location>
        <begin position="238"/>
        <end position="252"/>
    </location>
</feature>
<dbReference type="Proteomes" id="UP000765509">
    <property type="component" value="Unassembled WGS sequence"/>
</dbReference>
<comment type="caution">
    <text evidence="2">The sequence shown here is derived from an EMBL/GenBank/DDBJ whole genome shotgun (WGS) entry which is preliminary data.</text>
</comment>
<sequence length="324" mass="36214">MPIQHSPPARKTGYQARTQAVLTPTPRAPLDGTPAVPQLRAKLDRVPILEGRKRAKKIKGPGEDGKEEEENPVEEEESDGTEGVPAPVGASQGTEGPTLAQSNQPVSHQSEPSLLDIMQKITQIMANLQAASSSEASRPPYFKTTSMKEPEFFDGTQPFKVRTDFRSLVSRIGDWGERALIHHFRKGLPSRILDQLASHPSRIDSLQHLMDINLELDTRYHERQNEKSHHPEKKPEASKSNSSHSQNSLSSSQKKKKNFQKRDKPHSSLLNTDFKLMNSEKERRIKEGLCTYCGGKHSLESCSKGLKTNLPNHQANFPGREKPE</sequence>
<protein>
    <submittedName>
        <fullName evidence="2">Uncharacterized protein</fullName>
    </submittedName>
</protein>
<evidence type="ECO:0000313" key="2">
    <source>
        <dbReference type="EMBL" id="MBW0558470.1"/>
    </source>
</evidence>
<dbReference type="AlphaFoldDB" id="A0A9Q3PEN2"/>
<feature type="compositionally biased region" description="Polar residues" evidence="1">
    <location>
        <begin position="91"/>
        <end position="110"/>
    </location>
</feature>
<feature type="compositionally biased region" description="Basic and acidic residues" evidence="1">
    <location>
        <begin position="41"/>
        <end position="52"/>
    </location>
</feature>
<name>A0A9Q3PEN2_9BASI</name>
<dbReference type="OrthoDB" id="2447685at2759"/>